<reference evidence="1" key="1">
    <citation type="journal article" date="2014" name="Front. Microbiol.">
        <title>High frequency of phylogenetically diverse reductive dehalogenase-homologous genes in deep subseafloor sedimentary metagenomes.</title>
        <authorList>
            <person name="Kawai M."/>
            <person name="Futagami T."/>
            <person name="Toyoda A."/>
            <person name="Takaki Y."/>
            <person name="Nishi S."/>
            <person name="Hori S."/>
            <person name="Arai W."/>
            <person name="Tsubouchi T."/>
            <person name="Morono Y."/>
            <person name="Uchiyama I."/>
            <person name="Ito T."/>
            <person name="Fujiyama A."/>
            <person name="Inagaki F."/>
            <person name="Takami H."/>
        </authorList>
    </citation>
    <scope>NUCLEOTIDE SEQUENCE</scope>
    <source>
        <strain evidence="1">Expedition CK06-06</strain>
    </source>
</reference>
<gene>
    <name evidence="1" type="ORF">S01H4_24684</name>
</gene>
<sequence>TEAGIKEREEKGLLDFAVNGEKSMKDIKKSMERMTGATQEIGEIMQKRTKEANETQRSRVPGTASRMHKIAKAIAVDMIQYAKKLEEEQPKLHNGWKLFNENTEGFIRTAHIRSKKDKEAVIKFRNIIDKFKAVNRDTLDKIQKYQEAITGLRGISREVNRASNRVASILDLIIADFAAADSYCTKVITLIDEKIEQEG</sequence>
<protein>
    <recommendedName>
        <fullName evidence="2">Methyl-accepting transducer domain-containing protein</fullName>
    </recommendedName>
</protein>
<organism evidence="1">
    <name type="scientific">marine sediment metagenome</name>
    <dbReference type="NCBI Taxonomy" id="412755"/>
    <lineage>
        <taxon>unclassified sequences</taxon>
        <taxon>metagenomes</taxon>
        <taxon>ecological metagenomes</taxon>
    </lineage>
</organism>
<evidence type="ECO:0008006" key="2">
    <source>
        <dbReference type="Google" id="ProtNLM"/>
    </source>
</evidence>
<comment type="caution">
    <text evidence="1">The sequence shown here is derived from an EMBL/GenBank/DDBJ whole genome shotgun (WGS) entry which is preliminary data.</text>
</comment>
<proteinExistence type="predicted"/>
<dbReference type="AlphaFoldDB" id="X1CTI3"/>
<accession>X1CTI3</accession>
<dbReference type="EMBL" id="BART01011632">
    <property type="protein sequence ID" value="GAG87511.1"/>
    <property type="molecule type" value="Genomic_DNA"/>
</dbReference>
<name>X1CTI3_9ZZZZ</name>
<evidence type="ECO:0000313" key="1">
    <source>
        <dbReference type="EMBL" id="GAG87511.1"/>
    </source>
</evidence>
<feature type="non-terminal residue" evidence="1">
    <location>
        <position position="1"/>
    </location>
</feature>